<feature type="region of interest" description="Disordered" evidence="1">
    <location>
        <begin position="374"/>
        <end position="416"/>
    </location>
</feature>
<dbReference type="Pfam" id="PF09337">
    <property type="entry name" value="zf-H2C2"/>
    <property type="match status" value="1"/>
</dbReference>
<dbReference type="SUPFAM" id="SSF55729">
    <property type="entry name" value="Acyl-CoA N-acyltransferases (Nat)"/>
    <property type="match status" value="1"/>
</dbReference>
<dbReference type="PROSITE" id="PS51186">
    <property type="entry name" value="GNAT"/>
    <property type="match status" value="1"/>
</dbReference>
<dbReference type="OrthoDB" id="10264707at2759"/>
<dbReference type="InterPro" id="IPR000182">
    <property type="entry name" value="GNAT_dom"/>
</dbReference>
<dbReference type="EMBL" id="KV454297">
    <property type="protein sequence ID" value="ODQ71543.1"/>
    <property type="molecule type" value="Genomic_DNA"/>
</dbReference>
<dbReference type="AlphaFoldDB" id="A0A1E3Q1G5"/>
<organism evidence="3 4">
    <name type="scientific">Lipomyces starkeyi NRRL Y-11557</name>
    <dbReference type="NCBI Taxonomy" id="675824"/>
    <lineage>
        <taxon>Eukaryota</taxon>
        <taxon>Fungi</taxon>
        <taxon>Dikarya</taxon>
        <taxon>Ascomycota</taxon>
        <taxon>Saccharomycotina</taxon>
        <taxon>Lipomycetes</taxon>
        <taxon>Lipomycetales</taxon>
        <taxon>Lipomycetaceae</taxon>
        <taxon>Lipomyces</taxon>
    </lineage>
</organism>
<gene>
    <name evidence="3" type="ORF">LIPSTDRAFT_4775</name>
</gene>
<dbReference type="Gene3D" id="1.10.340.70">
    <property type="match status" value="1"/>
</dbReference>
<evidence type="ECO:0000313" key="4">
    <source>
        <dbReference type="Proteomes" id="UP000094385"/>
    </source>
</evidence>
<accession>A0A1E3Q1G5</accession>
<protein>
    <recommendedName>
        <fullName evidence="2">N-acetyltransferase domain-containing protein</fullName>
    </recommendedName>
</protein>
<evidence type="ECO:0000256" key="1">
    <source>
        <dbReference type="SAM" id="MobiDB-lite"/>
    </source>
</evidence>
<keyword evidence="4" id="KW-1185">Reference proteome</keyword>
<reference evidence="3 4" key="1">
    <citation type="journal article" date="2016" name="Proc. Natl. Acad. Sci. U.S.A.">
        <title>Comparative genomics of biotechnologically important yeasts.</title>
        <authorList>
            <person name="Riley R."/>
            <person name="Haridas S."/>
            <person name="Wolfe K.H."/>
            <person name="Lopes M.R."/>
            <person name="Hittinger C.T."/>
            <person name="Goeker M."/>
            <person name="Salamov A.A."/>
            <person name="Wisecaver J.H."/>
            <person name="Long T.M."/>
            <person name="Calvey C.H."/>
            <person name="Aerts A.L."/>
            <person name="Barry K.W."/>
            <person name="Choi C."/>
            <person name="Clum A."/>
            <person name="Coughlan A.Y."/>
            <person name="Deshpande S."/>
            <person name="Douglass A.P."/>
            <person name="Hanson S.J."/>
            <person name="Klenk H.-P."/>
            <person name="LaButti K.M."/>
            <person name="Lapidus A."/>
            <person name="Lindquist E.A."/>
            <person name="Lipzen A.M."/>
            <person name="Meier-Kolthoff J.P."/>
            <person name="Ohm R.A."/>
            <person name="Otillar R.P."/>
            <person name="Pangilinan J.L."/>
            <person name="Peng Y."/>
            <person name="Rokas A."/>
            <person name="Rosa C.A."/>
            <person name="Scheuner C."/>
            <person name="Sibirny A.A."/>
            <person name="Slot J.C."/>
            <person name="Stielow J.B."/>
            <person name="Sun H."/>
            <person name="Kurtzman C.P."/>
            <person name="Blackwell M."/>
            <person name="Grigoriev I.V."/>
            <person name="Jeffries T.W."/>
        </authorList>
    </citation>
    <scope>NUCLEOTIDE SEQUENCE [LARGE SCALE GENOMIC DNA]</scope>
    <source>
        <strain evidence="3 4">NRRL Y-11557</strain>
    </source>
</reference>
<proteinExistence type="predicted"/>
<sequence>MSPSMLEDPAIAAFRYSTGPPPPTSAPSLPHDLGPCTFLLRDHTPATVYPITSPAAVPIGLLAFLCDELNIEIERGETFPMLEQLPLDAFQSYWFSSFAAIMLLGDAPAIMDNRNWSKECFGSFYIKPNYPGRSAHICSAGFIVPQHVRSKGIGRVLGECYIDWAPKLGYTYSVFNLVFETNVAARRIWESIGFKRIGRVKGAAILKNHEHPVDAIMYGRDLVGPVEDPVGELRFDRIKFYLETGRYPPQADRQEKSRLRSSAAHYRLRDGRLMLRDREVVPEPERQLAIATQIHLNGHVGINKTTATIAEKYHWTRIKETAAAAIRLCSECRDNSRPLPRKLSATSTTLPGMVEPTEDDLTASLGLVGALDGRQGGYSMGPEPTGLRLTPDRVESPDPNDPGESGFGMSVLNFGE</sequence>
<dbReference type="STRING" id="675824.A0A1E3Q1G5"/>
<dbReference type="GO" id="GO:0005634">
    <property type="term" value="C:nucleus"/>
    <property type="evidence" value="ECO:0007669"/>
    <property type="project" value="TreeGrafter"/>
</dbReference>
<dbReference type="Pfam" id="PF00583">
    <property type="entry name" value="Acetyltransf_1"/>
    <property type="match status" value="1"/>
</dbReference>
<dbReference type="InterPro" id="IPR016181">
    <property type="entry name" value="Acyl_CoA_acyltransferase"/>
</dbReference>
<dbReference type="Gene3D" id="3.40.630.30">
    <property type="match status" value="1"/>
</dbReference>
<evidence type="ECO:0000259" key="2">
    <source>
        <dbReference type="PROSITE" id="PS51186"/>
    </source>
</evidence>
<dbReference type="GO" id="GO:0016747">
    <property type="term" value="F:acyltransferase activity, transferring groups other than amino-acyl groups"/>
    <property type="evidence" value="ECO:0007669"/>
    <property type="project" value="InterPro"/>
</dbReference>
<dbReference type="InterPro" id="IPR015416">
    <property type="entry name" value="Znf_H2C2_histone_UAS-bd"/>
</dbReference>
<dbReference type="InterPro" id="IPR052742">
    <property type="entry name" value="Mito_N-acetyltransferase"/>
</dbReference>
<feature type="domain" description="N-acetyltransferase" evidence="2">
    <location>
        <begin position="69"/>
        <end position="223"/>
    </location>
</feature>
<name>A0A1E3Q1G5_LIPST</name>
<evidence type="ECO:0000313" key="3">
    <source>
        <dbReference type="EMBL" id="ODQ71543.1"/>
    </source>
</evidence>
<dbReference type="PANTHER" id="PTHR43138:SF2">
    <property type="entry name" value="PROTEIN SPT10"/>
    <property type="match status" value="1"/>
</dbReference>
<dbReference type="PANTHER" id="PTHR43138">
    <property type="entry name" value="ACETYLTRANSFERASE, GNAT FAMILY"/>
    <property type="match status" value="1"/>
</dbReference>
<dbReference type="Proteomes" id="UP000094385">
    <property type="component" value="Unassembled WGS sequence"/>
</dbReference>